<dbReference type="Proteomes" id="UP001059041">
    <property type="component" value="Linkage Group LG19"/>
</dbReference>
<dbReference type="EMBL" id="JAFHDT010000019">
    <property type="protein sequence ID" value="KAI7795597.1"/>
    <property type="molecule type" value="Genomic_DNA"/>
</dbReference>
<dbReference type="AlphaFoldDB" id="A0A9W7TE13"/>
<keyword evidence="2" id="KW-1185">Reference proteome</keyword>
<accession>A0A9W7TE13</accession>
<gene>
    <name evidence="1" type="ORF">IRJ41_000682</name>
</gene>
<evidence type="ECO:0000313" key="1">
    <source>
        <dbReference type="EMBL" id="KAI7795597.1"/>
    </source>
</evidence>
<evidence type="ECO:0000313" key="2">
    <source>
        <dbReference type="Proteomes" id="UP001059041"/>
    </source>
</evidence>
<name>A0A9W7TE13_TRIRA</name>
<reference evidence="1" key="1">
    <citation type="submission" date="2021-02" db="EMBL/GenBank/DDBJ databases">
        <title>Comparative genomics reveals that relaxation of natural selection precedes convergent phenotypic evolution of cavefish.</title>
        <authorList>
            <person name="Peng Z."/>
        </authorList>
    </citation>
    <scope>NUCLEOTIDE SEQUENCE</scope>
    <source>
        <tissue evidence="1">Muscle</tissue>
    </source>
</reference>
<proteinExistence type="predicted"/>
<sequence length="79" mass="9120">MLGKDYMLAIIIVNYDEGQAYIHSRQLTAQRASPKHKKCHGNTFRLLWPVRRGGERGGSRKIEEFDLGVIDDQRDDNPH</sequence>
<feature type="non-terminal residue" evidence="1">
    <location>
        <position position="1"/>
    </location>
</feature>
<comment type="caution">
    <text evidence="1">The sequence shown here is derived from an EMBL/GenBank/DDBJ whole genome shotgun (WGS) entry which is preliminary data.</text>
</comment>
<protein>
    <submittedName>
        <fullName evidence="1">Uncharacterized protein</fullName>
    </submittedName>
</protein>
<organism evidence="1 2">
    <name type="scientific">Triplophysa rosa</name>
    <name type="common">Cave loach</name>
    <dbReference type="NCBI Taxonomy" id="992332"/>
    <lineage>
        <taxon>Eukaryota</taxon>
        <taxon>Metazoa</taxon>
        <taxon>Chordata</taxon>
        <taxon>Craniata</taxon>
        <taxon>Vertebrata</taxon>
        <taxon>Euteleostomi</taxon>
        <taxon>Actinopterygii</taxon>
        <taxon>Neopterygii</taxon>
        <taxon>Teleostei</taxon>
        <taxon>Ostariophysi</taxon>
        <taxon>Cypriniformes</taxon>
        <taxon>Nemacheilidae</taxon>
        <taxon>Triplophysa</taxon>
    </lineage>
</organism>